<dbReference type="SUPFAM" id="SSF50182">
    <property type="entry name" value="Sm-like ribonucleoproteins"/>
    <property type="match status" value="1"/>
</dbReference>
<keyword evidence="5" id="KW-0694">RNA-binding</keyword>
<dbReference type="PANTHER" id="PTHR10553:SF5">
    <property type="entry name" value="U6 SNRNA-ASSOCIATED SM-LIKE PROTEIN LSM7"/>
    <property type="match status" value="1"/>
</dbReference>
<evidence type="ECO:0000256" key="1">
    <source>
        <dbReference type="ARBA" id="ARBA00004123"/>
    </source>
</evidence>
<evidence type="ECO:0000256" key="2">
    <source>
        <dbReference type="ARBA" id="ARBA00006850"/>
    </source>
</evidence>
<dbReference type="PROSITE" id="PS52002">
    <property type="entry name" value="SM"/>
    <property type="match status" value="1"/>
</dbReference>
<dbReference type="GO" id="GO:0005688">
    <property type="term" value="C:U6 snRNP"/>
    <property type="evidence" value="ECO:0007669"/>
    <property type="project" value="TreeGrafter"/>
</dbReference>
<dbReference type="OrthoDB" id="274944at2759"/>
<dbReference type="GO" id="GO:0000956">
    <property type="term" value="P:nuclear-transcribed mRNA catabolic process"/>
    <property type="evidence" value="ECO:0007669"/>
    <property type="project" value="InterPro"/>
</dbReference>
<evidence type="ECO:0000256" key="4">
    <source>
        <dbReference type="ARBA" id="ARBA00022728"/>
    </source>
</evidence>
<dbReference type="GO" id="GO:0097526">
    <property type="term" value="C:spliceosomal tri-snRNP complex"/>
    <property type="evidence" value="ECO:0007669"/>
    <property type="project" value="TreeGrafter"/>
</dbReference>
<evidence type="ECO:0000256" key="5">
    <source>
        <dbReference type="ARBA" id="ARBA00022884"/>
    </source>
</evidence>
<dbReference type="SMART" id="SM00651">
    <property type="entry name" value="Sm"/>
    <property type="match status" value="1"/>
</dbReference>
<keyword evidence="8" id="KW-0687">Ribonucleoprotein</keyword>
<keyword evidence="11" id="KW-1185">Reference proteome</keyword>
<dbReference type="InterPro" id="IPR017132">
    <property type="entry name" value="Lsm7"/>
</dbReference>
<dbReference type="Proteomes" id="UP000724874">
    <property type="component" value="Unassembled WGS sequence"/>
</dbReference>
<dbReference type="PIRSF" id="PIRSF037188">
    <property type="entry name" value="U6_snRNA_Lsm7"/>
    <property type="match status" value="1"/>
</dbReference>
<dbReference type="CDD" id="cd01729">
    <property type="entry name" value="LSm7"/>
    <property type="match status" value="1"/>
</dbReference>
<dbReference type="Gene3D" id="2.30.30.100">
    <property type="match status" value="1"/>
</dbReference>
<evidence type="ECO:0000256" key="3">
    <source>
        <dbReference type="ARBA" id="ARBA00022664"/>
    </source>
</evidence>
<comment type="subcellular location">
    <subcellularLocation>
        <location evidence="1">Nucleus</location>
    </subcellularLocation>
</comment>
<feature type="domain" description="Sm" evidence="9">
    <location>
        <begin position="14"/>
        <end position="88"/>
    </location>
</feature>
<comment type="similarity">
    <text evidence="2">Belongs to the snRNP Sm proteins family.</text>
</comment>
<dbReference type="InterPro" id="IPR047575">
    <property type="entry name" value="Sm"/>
</dbReference>
<name>A0A9P5TM88_GYMJU</name>
<evidence type="ECO:0000256" key="7">
    <source>
        <dbReference type="ARBA" id="ARBA00023242"/>
    </source>
</evidence>
<dbReference type="GO" id="GO:1990726">
    <property type="term" value="C:Lsm1-7-Pat1 complex"/>
    <property type="evidence" value="ECO:0007669"/>
    <property type="project" value="TreeGrafter"/>
</dbReference>
<proteinExistence type="inferred from homology"/>
<gene>
    <name evidence="10" type="ORF">CPB84DRAFT_1815273</name>
</gene>
<protein>
    <recommendedName>
        <fullName evidence="9">Sm domain-containing protein</fullName>
    </recommendedName>
</protein>
<evidence type="ECO:0000313" key="10">
    <source>
        <dbReference type="EMBL" id="KAF8900999.1"/>
    </source>
</evidence>
<dbReference type="Pfam" id="PF01423">
    <property type="entry name" value="LSM"/>
    <property type="match status" value="1"/>
</dbReference>
<dbReference type="GO" id="GO:0071013">
    <property type="term" value="C:catalytic step 2 spliceosome"/>
    <property type="evidence" value="ECO:0007669"/>
    <property type="project" value="TreeGrafter"/>
</dbReference>
<dbReference type="InterPro" id="IPR044641">
    <property type="entry name" value="Lsm7/SmG-like"/>
</dbReference>
<evidence type="ECO:0000313" key="11">
    <source>
        <dbReference type="Proteomes" id="UP000724874"/>
    </source>
</evidence>
<dbReference type="GO" id="GO:0000398">
    <property type="term" value="P:mRNA splicing, via spliceosome"/>
    <property type="evidence" value="ECO:0007669"/>
    <property type="project" value="InterPro"/>
</dbReference>
<keyword evidence="4" id="KW-0747">Spliceosome</keyword>
<evidence type="ECO:0000256" key="8">
    <source>
        <dbReference type="ARBA" id="ARBA00023274"/>
    </source>
</evidence>
<dbReference type="EMBL" id="JADNYJ010000044">
    <property type="protein sequence ID" value="KAF8900999.1"/>
    <property type="molecule type" value="Genomic_DNA"/>
</dbReference>
<dbReference type="PANTHER" id="PTHR10553">
    <property type="entry name" value="SMALL NUCLEAR RIBONUCLEOPROTEIN"/>
    <property type="match status" value="1"/>
</dbReference>
<accession>A0A9P5TM88</accession>
<dbReference type="InterPro" id="IPR010920">
    <property type="entry name" value="LSM_dom_sf"/>
</dbReference>
<dbReference type="InterPro" id="IPR001163">
    <property type="entry name" value="Sm_dom_euk/arc"/>
</dbReference>
<dbReference type="GO" id="GO:0071004">
    <property type="term" value="C:U2-type prespliceosome"/>
    <property type="evidence" value="ECO:0007669"/>
    <property type="project" value="TreeGrafter"/>
</dbReference>
<dbReference type="GO" id="GO:0003723">
    <property type="term" value="F:RNA binding"/>
    <property type="evidence" value="ECO:0007669"/>
    <property type="project" value="UniProtKB-KW"/>
</dbReference>
<evidence type="ECO:0000256" key="6">
    <source>
        <dbReference type="ARBA" id="ARBA00023187"/>
    </source>
</evidence>
<keyword evidence="6" id="KW-0508">mRNA splicing</keyword>
<evidence type="ECO:0000259" key="9">
    <source>
        <dbReference type="PROSITE" id="PS52002"/>
    </source>
</evidence>
<organism evidence="10 11">
    <name type="scientific">Gymnopilus junonius</name>
    <name type="common">Spectacular rustgill mushroom</name>
    <name type="synonym">Gymnopilus spectabilis subsp. junonius</name>
    <dbReference type="NCBI Taxonomy" id="109634"/>
    <lineage>
        <taxon>Eukaryota</taxon>
        <taxon>Fungi</taxon>
        <taxon>Dikarya</taxon>
        <taxon>Basidiomycota</taxon>
        <taxon>Agaricomycotina</taxon>
        <taxon>Agaricomycetes</taxon>
        <taxon>Agaricomycetidae</taxon>
        <taxon>Agaricales</taxon>
        <taxon>Agaricineae</taxon>
        <taxon>Hymenogastraceae</taxon>
        <taxon>Gymnopilus</taxon>
    </lineage>
</organism>
<dbReference type="GO" id="GO:0005689">
    <property type="term" value="C:U12-type spliceosomal complex"/>
    <property type="evidence" value="ECO:0007669"/>
    <property type="project" value="TreeGrafter"/>
</dbReference>
<sequence length="100" mass="11279">MRGWKKAADKPRREAILDLSKYVDERIRVKFTGGREVTGILKGYDQLLNLVLDDVTEELQLPEPHIRTLGLTVLRGPTITVLNPVDGSEEIANPFINPEQ</sequence>
<dbReference type="AlphaFoldDB" id="A0A9P5TM88"/>
<reference evidence="10" key="1">
    <citation type="submission" date="2020-11" db="EMBL/GenBank/DDBJ databases">
        <authorList>
            <consortium name="DOE Joint Genome Institute"/>
            <person name="Ahrendt S."/>
            <person name="Riley R."/>
            <person name="Andreopoulos W."/>
            <person name="LaButti K."/>
            <person name="Pangilinan J."/>
            <person name="Ruiz-duenas F.J."/>
            <person name="Barrasa J.M."/>
            <person name="Sanchez-Garcia M."/>
            <person name="Camarero S."/>
            <person name="Miyauchi S."/>
            <person name="Serrano A."/>
            <person name="Linde D."/>
            <person name="Babiker R."/>
            <person name="Drula E."/>
            <person name="Ayuso-Fernandez I."/>
            <person name="Pacheco R."/>
            <person name="Padilla G."/>
            <person name="Ferreira P."/>
            <person name="Barriuso J."/>
            <person name="Kellner H."/>
            <person name="Castanera R."/>
            <person name="Alfaro M."/>
            <person name="Ramirez L."/>
            <person name="Pisabarro A.G."/>
            <person name="Kuo A."/>
            <person name="Tritt A."/>
            <person name="Lipzen A."/>
            <person name="He G."/>
            <person name="Yan M."/>
            <person name="Ng V."/>
            <person name="Cullen D."/>
            <person name="Martin F."/>
            <person name="Rosso M.-N."/>
            <person name="Henrissat B."/>
            <person name="Hibbett D."/>
            <person name="Martinez A.T."/>
            <person name="Grigoriev I.V."/>
        </authorList>
    </citation>
    <scope>NUCLEOTIDE SEQUENCE</scope>
    <source>
        <strain evidence="10">AH 44721</strain>
    </source>
</reference>
<keyword evidence="3" id="KW-0507">mRNA processing</keyword>
<comment type="caution">
    <text evidence="10">The sequence shown here is derived from an EMBL/GenBank/DDBJ whole genome shotgun (WGS) entry which is preliminary data.</text>
</comment>
<keyword evidence="7" id="KW-0539">Nucleus</keyword>